<dbReference type="PANTHER" id="PTHR34937">
    <property type="entry name" value="OS08G0559800 PROTEIN"/>
    <property type="match status" value="1"/>
</dbReference>
<reference evidence="2" key="1">
    <citation type="journal article" date="2021" name="Front. Plant Sci.">
        <title>Chromosome-Scale Genome Assembly for Chinese Sour Jujube and Insights Into Its Genome Evolution and Domestication Signature.</title>
        <authorList>
            <person name="Shen L.-Y."/>
            <person name="Luo H."/>
            <person name="Wang X.-L."/>
            <person name="Wang X.-M."/>
            <person name="Qiu X.-J."/>
            <person name="Liu H."/>
            <person name="Zhou S.-S."/>
            <person name="Jia K.-H."/>
            <person name="Nie S."/>
            <person name="Bao Y.-T."/>
            <person name="Zhang R.-G."/>
            <person name="Yun Q.-Z."/>
            <person name="Chai Y.-H."/>
            <person name="Lu J.-Y."/>
            <person name="Li Y."/>
            <person name="Zhao S.-W."/>
            <person name="Mao J.-F."/>
            <person name="Jia S.-G."/>
            <person name="Mao Y.-M."/>
        </authorList>
    </citation>
    <scope>NUCLEOTIDE SEQUENCE</scope>
    <source>
        <strain evidence="2">AT0</strain>
        <tissue evidence="2">Leaf</tissue>
    </source>
</reference>
<evidence type="ECO:0000313" key="3">
    <source>
        <dbReference type="Proteomes" id="UP000813462"/>
    </source>
</evidence>
<keyword evidence="1" id="KW-0175">Coiled coil</keyword>
<sequence>MGLLMGPLGLLMGPLMGPLTGPLMGQLPGPLAGPLKGPLTGPLAGPLMGPLARAIDGPIGAVGWVVDGAIAGAIGWAADGAIDEAVGWAIDGVVGVVDGAIEGATGAIAEVVGEAVDGAVGPVGQADDGVNGGVARHFIQNGDCEEKLRICEERIKNFEHEKQRCEKEVAICRETIKRLESTREKSKVFLLKLSILLRLVKETLVKITYNFADEEKVENWTKEKDGLGVELELDKESKVISEELMAVTNIMKVAELKVYEYKESRKKENSKSENSVVSLTEENRNINGLLKIALVEMEAAEKSLCRLNENIEQKRAAICRLWKVAILTQELQKTKTALDISNRKLNLKEELAAAAMAAQAAAEKSLLLADSTVVGLRSR</sequence>
<evidence type="ECO:0000256" key="1">
    <source>
        <dbReference type="SAM" id="Coils"/>
    </source>
</evidence>
<protein>
    <submittedName>
        <fullName evidence="2">Uncharacterized protein</fullName>
    </submittedName>
</protein>
<dbReference type="Proteomes" id="UP000813462">
    <property type="component" value="Unassembled WGS sequence"/>
</dbReference>
<name>A0A978VR80_ZIZJJ</name>
<evidence type="ECO:0000313" key="2">
    <source>
        <dbReference type="EMBL" id="KAH7538055.1"/>
    </source>
</evidence>
<comment type="caution">
    <text evidence="2">The sequence shown here is derived from an EMBL/GenBank/DDBJ whole genome shotgun (WGS) entry which is preliminary data.</text>
</comment>
<proteinExistence type="predicted"/>
<gene>
    <name evidence="2" type="ORF">FEM48_Zijuj03G0158600</name>
</gene>
<dbReference type="AlphaFoldDB" id="A0A978VR80"/>
<dbReference type="InterPro" id="IPR040300">
    <property type="entry name" value="At3g49055-like"/>
</dbReference>
<dbReference type="PANTHER" id="PTHR34937:SF2">
    <property type="entry name" value="OS08G0559800 PROTEIN"/>
    <property type="match status" value="1"/>
</dbReference>
<organism evidence="2 3">
    <name type="scientific">Ziziphus jujuba var. spinosa</name>
    <dbReference type="NCBI Taxonomy" id="714518"/>
    <lineage>
        <taxon>Eukaryota</taxon>
        <taxon>Viridiplantae</taxon>
        <taxon>Streptophyta</taxon>
        <taxon>Embryophyta</taxon>
        <taxon>Tracheophyta</taxon>
        <taxon>Spermatophyta</taxon>
        <taxon>Magnoliopsida</taxon>
        <taxon>eudicotyledons</taxon>
        <taxon>Gunneridae</taxon>
        <taxon>Pentapetalae</taxon>
        <taxon>rosids</taxon>
        <taxon>fabids</taxon>
        <taxon>Rosales</taxon>
        <taxon>Rhamnaceae</taxon>
        <taxon>Paliureae</taxon>
        <taxon>Ziziphus</taxon>
    </lineage>
</organism>
<accession>A0A978VR80</accession>
<feature type="coiled-coil region" evidence="1">
    <location>
        <begin position="141"/>
        <end position="182"/>
    </location>
</feature>
<dbReference type="EMBL" id="JAEACU010000003">
    <property type="protein sequence ID" value="KAH7538055.1"/>
    <property type="molecule type" value="Genomic_DNA"/>
</dbReference>